<dbReference type="GO" id="GO:0003911">
    <property type="term" value="F:DNA ligase (NAD+) activity"/>
    <property type="evidence" value="ECO:0007669"/>
    <property type="project" value="UniProtKB-UniRule"/>
</dbReference>
<dbReference type="InterPro" id="IPR003583">
    <property type="entry name" value="Hlx-hairpin-Hlx_DNA-bd_motif"/>
</dbReference>
<dbReference type="InterPro" id="IPR001679">
    <property type="entry name" value="DNA_ligase"/>
</dbReference>
<dbReference type="SMART" id="SM00278">
    <property type="entry name" value="HhH1"/>
    <property type="match status" value="3"/>
</dbReference>
<dbReference type="GO" id="GO:0046872">
    <property type="term" value="F:metal ion binding"/>
    <property type="evidence" value="ECO:0007669"/>
    <property type="project" value="UniProtKB-KW"/>
</dbReference>
<dbReference type="Gene3D" id="6.20.10.30">
    <property type="match status" value="1"/>
</dbReference>
<evidence type="ECO:0000313" key="16">
    <source>
        <dbReference type="EMBL" id="OGL98766.1"/>
    </source>
</evidence>
<keyword evidence="8 14" id="KW-0862">Zinc</keyword>
<dbReference type="SUPFAM" id="SSF52113">
    <property type="entry name" value="BRCT domain"/>
    <property type="match status" value="1"/>
</dbReference>
<dbReference type="HAMAP" id="MF_01588">
    <property type="entry name" value="DNA_ligase_A"/>
    <property type="match status" value="1"/>
</dbReference>
<accession>A0A1F7W804</accession>
<dbReference type="InterPro" id="IPR036420">
    <property type="entry name" value="BRCT_dom_sf"/>
</dbReference>
<dbReference type="EMBL" id="MGFE01000016">
    <property type="protein sequence ID" value="OGL98766.1"/>
    <property type="molecule type" value="Genomic_DNA"/>
</dbReference>
<dbReference type="Pfam" id="PF01653">
    <property type="entry name" value="DNA_ligase_aden"/>
    <property type="match status" value="1"/>
</dbReference>
<evidence type="ECO:0000256" key="13">
    <source>
        <dbReference type="ARBA" id="ARBA00060881"/>
    </source>
</evidence>
<feature type="binding site" evidence="14">
    <location>
        <begin position="83"/>
        <end position="84"/>
    </location>
    <ligand>
        <name>NAD(+)</name>
        <dbReference type="ChEBI" id="CHEBI:57540"/>
    </ligand>
</feature>
<dbReference type="NCBIfam" id="TIGR00575">
    <property type="entry name" value="dnlj"/>
    <property type="match status" value="1"/>
</dbReference>
<comment type="function">
    <text evidence="1 14">DNA ligase that catalyzes the formation of phosphodiester linkages between 5'-phosphoryl and 3'-hydroxyl groups in double-stranded DNA using NAD as a coenzyme and as the energy source for the reaction. It is essential for DNA replication and repair of damaged DNA.</text>
</comment>
<evidence type="ECO:0000259" key="15">
    <source>
        <dbReference type="PROSITE" id="PS50172"/>
    </source>
</evidence>
<evidence type="ECO:0000256" key="7">
    <source>
        <dbReference type="ARBA" id="ARBA00022763"/>
    </source>
</evidence>
<dbReference type="InterPro" id="IPR012340">
    <property type="entry name" value="NA-bd_OB-fold"/>
</dbReference>
<evidence type="ECO:0000256" key="12">
    <source>
        <dbReference type="ARBA" id="ARBA00034005"/>
    </source>
</evidence>
<organism evidence="16 17">
    <name type="scientific">Candidatus Uhrbacteria bacterium RIFOXYB2_FULL_57_15</name>
    <dbReference type="NCBI Taxonomy" id="1802422"/>
    <lineage>
        <taxon>Bacteria</taxon>
        <taxon>Candidatus Uhriibacteriota</taxon>
    </lineage>
</organism>
<name>A0A1F7W804_9BACT</name>
<dbReference type="Proteomes" id="UP000176501">
    <property type="component" value="Unassembled WGS sequence"/>
</dbReference>
<dbReference type="InterPro" id="IPR013840">
    <property type="entry name" value="DNAligase_N"/>
</dbReference>
<evidence type="ECO:0000256" key="4">
    <source>
        <dbReference type="ARBA" id="ARBA00022598"/>
    </source>
</evidence>
<dbReference type="GO" id="GO:0006260">
    <property type="term" value="P:DNA replication"/>
    <property type="evidence" value="ECO:0007669"/>
    <property type="project" value="UniProtKB-KW"/>
</dbReference>
<dbReference type="SMART" id="SM00532">
    <property type="entry name" value="LIGANc"/>
    <property type="match status" value="1"/>
</dbReference>
<dbReference type="NCBIfam" id="NF005932">
    <property type="entry name" value="PRK07956.1"/>
    <property type="match status" value="1"/>
</dbReference>
<dbReference type="PANTHER" id="PTHR23389:SF9">
    <property type="entry name" value="DNA LIGASE"/>
    <property type="match status" value="1"/>
</dbReference>
<dbReference type="InterPro" id="IPR013839">
    <property type="entry name" value="DNAligase_adenylation"/>
</dbReference>
<dbReference type="Pfam" id="PF03120">
    <property type="entry name" value="OB_DNA_ligase"/>
    <property type="match status" value="1"/>
</dbReference>
<dbReference type="PANTHER" id="PTHR23389">
    <property type="entry name" value="CHROMOSOME TRANSMISSION FIDELITY FACTOR 18"/>
    <property type="match status" value="1"/>
</dbReference>
<dbReference type="InterPro" id="IPR010994">
    <property type="entry name" value="RuvA_2-like"/>
</dbReference>
<evidence type="ECO:0000256" key="5">
    <source>
        <dbReference type="ARBA" id="ARBA00022705"/>
    </source>
</evidence>
<dbReference type="Gene3D" id="1.10.150.20">
    <property type="entry name" value="5' to 3' exonuclease, C-terminal subdomain"/>
    <property type="match status" value="2"/>
</dbReference>
<keyword evidence="9 14" id="KW-0460">Magnesium</keyword>
<dbReference type="InterPro" id="IPR001357">
    <property type="entry name" value="BRCT_dom"/>
</dbReference>
<dbReference type="PROSITE" id="PS01055">
    <property type="entry name" value="DNA_LIGASE_N1"/>
    <property type="match status" value="1"/>
</dbReference>
<comment type="catalytic activity">
    <reaction evidence="12 14">
        <text>NAD(+) + (deoxyribonucleotide)n-3'-hydroxyl + 5'-phospho-(deoxyribonucleotide)m = (deoxyribonucleotide)n+m + AMP + beta-nicotinamide D-nucleotide.</text>
        <dbReference type="EC" id="6.5.1.2"/>
    </reaction>
</comment>
<feature type="binding site" evidence="14">
    <location>
        <position position="180"/>
    </location>
    <ligand>
        <name>NAD(+)</name>
        <dbReference type="ChEBI" id="CHEBI:57540"/>
    </ligand>
</feature>
<dbReference type="SUPFAM" id="SSF50249">
    <property type="entry name" value="Nucleic acid-binding proteins"/>
    <property type="match status" value="1"/>
</dbReference>
<dbReference type="PROSITE" id="PS50172">
    <property type="entry name" value="BRCT"/>
    <property type="match status" value="1"/>
</dbReference>
<evidence type="ECO:0000256" key="11">
    <source>
        <dbReference type="ARBA" id="ARBA00023204"/>
    </source>
</evidence>
<comment type="similarity">
    <text evidence="13 14">Belongs to the NAD-dependent DNA ligase family. LigA subfamily.</text>
</comment>
<evidence type="ECO:0000256" key="3">
    <source>
        <dbReference type="ARBA" id="ARBA00013308"/>
    </source>
</evidence>
<dbReference type="GO" id="GO:0006281">
    <property type="term" value="P:DNA repair"/>
    <property type="evidence" value="ECO:0007669"/>
    <property type="project" value="UniProtKB-KW"/>
</dbReference>
<comment type="caution">
    <text evidence="16">The sequence shown here is derived from an EMBL/GenBank/DDBJ whole genome shotgun (WGS) entry which is preliminary data.</text>
</comment>
<protein>
    <recommendedName>
        <fullName evidence="3 14">DNA ligase</fullName>
        <ecNumber evidence="2 14">6.5.1.2</ecNumber>
    </recommendedName>
    <alternativeName>
        <fullName evidence="14">Polydeoxyribonucleotide synthase [NAD(+)]</fullName>
    </alternativeName>
</protein>
<sequence length="668" mass="73063">MTKVEAQKRIAKLRESIDRYRYEYHVLDHQTISDSALDSLKHELFKLEQAFPDLITPDSPTQRVGGKALAAFKKVTHARPMLSMEDVFTSKEFGEWFDRVKKLSGQEKISLWLMPKIDGLAVSVVYENGLLVSAATRGDGKVGEDVTMNVRTIDAVPLRLTATHSSAPMGHAARVEIRGEIYISSKDFAKLNEEQEERGEATFANPRNAAAGSVRQLDPTVTALRRLSFVAWDLVTDLGQTSQSEEWELLREIGFCPTPESVSVDSVSDVERHWAHLQKKRDHLGFWVDGMVVRVDDNDAFERLGVIGKTPRGLVAWKFPAEEVTTVVSDIQWFVGRTGALTPVALVEPTSVGGTTVQHASLHNLDEIRRLDVRVGDTVVLYKAGDIIPKVKEVVLGLRASGAAMAKAPEACPVCGSPVERREGEVAVYCANKKCAAQNQEAVLHAARAFEIDGIGPSTIAALMEAGIIQLPPDLFGLVPDDLKTLDGFADRSANKLVIEIQSKKRIPLDRFITGLGIRNVGEETARDVAETFGTIDGIMDATVENLTRVENVGSVVAQSIVDFFWEEHNRNLVASYAKHGVVVEPAHKRVTGQLAGKSFVLTGTLESLSRDEAKEAIRALGGDPSESVSKKTHYVVVGSDPGSKAEKARKLGVSILSESEFLTMIGR</sequence>
<evidence type="ECO:0000256" key="1">
    <source>
        <dbReference type="ARBA" id="ARBA00004067"/>
    </source>
</evidence>
<feature type="binding site" evidence="14">
    <location>
        <position position="137"/>
    </location>
    <ligand>
        <name>NAD(+)</name>
        <dbReference type="ChEBI" id="CHEBI:57540"/>
    </ligand>
</feature>
<keyword evidence="11 14" id="KW-0234">DNA repair</keyword>
<keyword evidence="14" id="KW-0464">Manganese</keyword>
<evidence type="ECO:0000256" key="9">
    <source>
        <dbReference type="ARBA" id="ARBA00022842"/>
    </source>
</evidence>
<dbReference type="InterPro" id="IPR041663">
    <property type="entry name" value="DisA/LigA_HHH"/>
</dbReference>
<dbReference type="SMART" id="SM00292">
    <property type="entry name" value="BRCT"/>
    <property type="match status" value="1"/>
</dbReference>
<dbReference type="Pfam" id="PF12826">
    <property type="entry name" value="HHH_2"/>
    <property type="match status" value="1"/>
</dbReference>
<dbReference type="InterPro" id="IPR018239">
    <property type="entry name" value="DNA_ligase_AS"/>
</dbReference>
<dbReference type="Pfam" id="PF03119">
    <property type="entry name" value="DNA_ligase_ZBD"/>
    <property type="match status" value="1"/>
</dbReference>
<feature type="binding site" evidence="14">
    <location>
        <position position="435"/>
    </location>
    <ligand>
        <name>Zn(2+)</name>
        <dbReference type="ChEBI" id="CHEBI:29105"/>
    </ligand>
</feature>
<dbReference type="SUPFAM" id="SSF47781">
    <property type="entry name" value="RuvA domain 2-like"/>
    <property type="match status" value="1"/>
</dbReference>
<dbReference type="CDD" id="cd17748">
    <property type="entry name" value="BRCT_DNA_ligase_like"/>
    <property type="match status" value="1"/>
</dbReference>
<evidence type="ECO:0000256" key="10">
    <source>
        <dbReference type="ARBA" id="ARBA00023027"/>
    </source>
</evidence>
<keyword evidence="7 14" id="KW-0227">DNA damage</keyword>
<dbReference type="InterPro" id="IPR004150">
    <property type="entry name" value="NAD_DNA_ligase_OB"/>
</dbReference>
<feature type="binding site" evidence="14">
    <location>
        <position position="430"/>
    </location>
    <ligand>
        <name>Zn(2+)</name>
        <dbReference type="ChEBI" id="CHEBI:29105"/>
    </ligand>
</feature>
<feature type="domain" description="BRCT" evidence="15">
    <location>
        <begin position="590"/>
        <end position="668"/>
    </location>
</feature>
<dbReference type="PIRSF" id="PIRSF001604">
    <property type="entry name" value="LigA"/>
    <property type="match status" value="1"/>
</dbReference>
<dbReference type="InterPro" id="IPR004149">
    <property type="entry name" value="Znf_DNAligase_C4"/>
</dbReference>
<dbReference type="Gene3D" id="2.40.50.140">
    <property type="entry name" value="Nucleic acid-binding proteins"/>
    <property type="match status" value="1"/>
</dbReference>
<dbReference type="CDD" id="cd00114">
    <property type="entry name" value="LIGANc"/>
    <property type="match status" value="1"/>
</dbReference>
<dbReference type="EC" id="6.5.1.2" evidence="2 14"/>
<dbReference type="Gene3D" id="1.10.287.610">
    <property type="entry name" value="Helix hairpin bin"/>
    <property type="match status" value="1"/>
</dbReference>
<evidence type="ECO:0000256" key="14">
    <source>
        <dbReference type="HAMAP-Rule" id="MF_01588"/>
    </source>
</evidence>
<gene>
    <name evidence="14" type="primary">ligA</name>
    <name evidence="16" type="ORF">A2304_01135</name>
</gene>
<dbReference type="SUPFAM" id="SSF56091">
    <property type="entry name" value="DNA ligase/mRNA capping enzyme, catalytic domain"/>
    <property type="match status" value="1"/>
</dbReference>
<evidence type="ECO:0000256" key="6">
    <source>
        <dbReference type="ARBA" id="ARBA00022723"/>
    </source>
</evidence>
<comment type="caution">
    <text evidence="14">Lacks conserved residue(s) required for the propagation of feature annotation.</text>
</comment>
<evidence type="ECO:0000313" key="17">
    <source>
        <dbReference type="Proteomes" id="UP000176501"/>
    </source>
</evidence>
<dbReference type="FunFam" id="2.40.50.140:FF:000012">
    <property type="entry name" value="DNA ligase"/>
    <property type="match status" value="1"/>
</dbReference>
<dbReference type="AlphaFoldDB" id="A0A1F7W804"/>
<keyword evidence="10 14" id="KW-0520">NAD</keyword>
<feature type="binding site" evidence="14">
    <location>
        <position position="318"/>
    </location>
    <ligand>
        <name>NAD(+)</name>
        <dbReference type="ChEBI" id="CHEBI:57540"/>
    </ligand>
</feature>
<dbReference type="FunFam" id="1.10.150.20:FF:000006">
    <property type="entry name" value="DNA ligase"/>
    <property type="match status" value="1"/>
</dbReference>
<evidence type="ECO:0000256" key="2">
    <source>
        <dbReference type="ARBA" id="ARBA00012722"/>
    </source>
</evidence>
<dbReference type="GO" id="GO:0003677">
    <property type="term" value="F:DNA binding"/>
    <property type="evidence" value="ECO:0007669"/>
    <property type="project" value="InterPro"/>
</dbReference>
<keyword evidence="4 14" id="KW-0436">Ligase</keyword>
<keyword evidence="5 14" id="KW-0235">DNA replication</keyword>
<dbReference type="Gene3D" id="3.40.50.10190">
    <property type="entry name" value="BRCT domain"/>
    <property type="match status" value="1"/>
</dbReference>
<keyword evidence="6 14" id="KW-0479">Metal-binding</keyword>
<dbReference type="Pfam" id="PF14520">
    <property type="entry name" value="HHH_5"/>
    <property type="match status" value="1"/>
</dbReference>
<feature type="binding site" evidence="14">
    <location>
        <position position="415"/>
    </location>
    <ligand>
        <name>Zn(2+)</name>
        <dbReference type="ChEBI" id="CHEBI:29105"/>
    </ligand>
</feature>
<proteinExistence type="inferred from homology"/>
<comment type="cofactor">
    <cofactor evidence="14">
        <name>Mg(2+)</name>
        <dbReference type="ChEBI" id="CHEBI:18420"/>
    </cofactor>
    <cofactor evidence="14">
        <name>Mn(2+)</name>
        <dbReference type="ChEBI" id="CHEBI:29035"/>
    </cofactor>
</comment>
<feature type="binding site" evidence="14">
    <location>
        <position position="412"/>
    </location>
    <ligand>
        <name>Zn(2+)</name>
        <dbReference type="ChEBI" id="CHEBI:29105"/>
    </ligand>
</feature>
<feature type="active site" description="N6-AMP-lysine intermediate" evidence="14">
    <location>
        <position position="116"/>
    </location>
</feature>
<evidence type="ECO:0000256" key="8">
    <source>
        <dbReference type="ARBA" id="ARBA00022833"/>
    </source>
</evidence>
<dbReference type="Gene3D" id="3.30.470.30">
    <property type="entry name" value="DNA ligase/mRNA capping enzyme"/>
    <property type="match status" value="1"/>
</dbReference>
<reference evidence="16 17" key="1">
    <citation type="journal article" date="2016" name="Nat. Commun.">
        <title>Thousands of microbial genomes shed light on interconnected biogeochemical processes in an aquifer system.</title>
        <authorList>
            <person name="Anantharaman K."/>
            <person name="Brown C.T."/>
            <person name="Hug L.A."/>
            <person name="Sharon I."/>
            <person name="Castelle C.J."/>
            <person name="Probst A.J."/>
            <person name="Thomas B.C."/>
            <person name="Singh A."/>
            <person name="Wilkins M.J."/>
            <person name="Karaoz U."/>
            <person name="Brodie E.L."/>
            <person name="Williams K.H."/>
            <person name="Hubbard S.S."/>
            <person name="Banfield J.F."/>
        </authorList>
    </citation>
    <scope>NUCLEOTIDE SEQUENCE [LARGE SCALE GENOMIC DNA]</scope>
</reference>
<dbReference type="Pfam" id="PF00533">
    <property type="entry name" value="BRCT"/>
    <property type="match status" value="1"/>
</dbReference>